<dbReference type="RefSeq" id="WP_148756138.1">
    <property type="nucleotide sequence ID" value="NZ_VSSR01000083.1"/>
</dbReference>
<dbReference type="Proteomes" id="UP000324853">
    <property type="component" value="Unassembled WGS sequence"/>
</dbReference>
<gene>
    <name evidence="1" type="ORF">FXB38_38515</name>
</gene>
<comment type="caution">
    <text evidence="1">The sequence shown here is derived from an EMBL/GenBank/DDBJ whole genome shotgun (WGS) entry which is preliminary data.</text>
</comment>
<name>A0A5S4VZH5_9BRAD</name>
<dbReference type="AlphaFoldDB" id="A0A5S4VZH5"/>
<dbReference type="EMBL" id="VSSR01000083">
    <property type="protein sequence ID" value="TYL72561.1"/>
    <property type="molecule type" value="Genomic_DNA"/>
</dbReference>
<reference evidence="1 2" key="1">
    <citation type="submission" date="2019-08" db="EMBL/GenBank/DDBJ databases">
        <title>Bradyrhizobium hipponensis sp. nov., a rhizobium isolated from a Lupinus angustifolius root nodule in Tunisia.</title>
        <authorList>
            <person name="Off K."/>
            <person name="Rejili M."/>
            <person name="Mars M."/>
            <person name="Brachmann A."/>
            <person name="Marin M."/>
        </authorList>
    </citation>
    <scope>NUCLEOTIDE SEQUENCE [LARGE SCALE GENOMIC DNA]</scope>
    <source>
        <strain evidence="1 2">CTAW11</strain>
    </source>
</reference>
<evidence type="ECO:0000313" key="1">
    <source>
        <dbReference type="EMBL" id="TYL72561.1"/>
    </source>
</evidence>
<evidence type="ECO:0000313" key="2">
    <source>
        <dbReference type="Proteomes" id="UP000324853"/>
    </source>
</evidence>
<keyword evidence="2" id="KW-1185">Reference proteome</keyword>
<dbReference type="PROSITE" id="PS51257">
    <property type="entry name" value="PROKAR_LIPOPROTEIN"/>
    <property type="match status" value="1"/>
</dbReference>
<protein>
    <submittedName>
        <fullName evidence="1">Uncharacterized protein</fullName>
    </submittedName>
</protein>
<dbReference type="OrthoDB" id="8441909at2"/>
<accession>A0A5S4VZH5</accession>
<sequence length="121" mass="13152">MKRGRILSPGRSLASLGTIVILAGCAIKPVPDDVTGVSTYAIARQIRCETRAAARERVVTYIKNLAEGSQYIAGDPQAQQLLARYGDGGEDISTFRPSMFTGPLEVERRNYLTMIYTTAIA</sequence>
<proteinExistence type="predicted"/>
<organism evidence="1 2">
    <name type="scientific">Bradyrhizobium cytisi</name>
    <dbReference type="NCBI Taxonomy" id="515489"/>
    <lineage>
        <taxon>Bacteria</taxon>
        <taxon>Pseudomonadati</taxon>
        <taxon>Pseudomonadota</taxon>
        <taxon>Alphaproteobacteria</taxon>
        <taxon>Hyphomicrobiales</taxon>
        <taxon>Nitrobacteraceae</taxon>
        <taxon>Bradyrhizobium</taxon>
    </lineage>
</organism>